<dbReference type="PROSITE" id="PS00491">
    <property type="entry name" value="PROLINE_PEPTIDASE"/>
    <property type="match status" value="1"/>
</dbReference>
<keyword evidence="8" id="KW-1185">Reference proteome</keyword>
<dbReference type="PANTHER" id="PTHR46112:SF3">
    <property type="entry name" value="AMINOPEPTIDASE YPDF"/>
    <property type="match status" value="1"/>
</dbReference>
<dbReference type="Gene3D" id="3.90.230.10">
    <property type="entry name" value="Creatinase/methionine aminopeptidase superfamily"/>
    <property type="match status" value="1"/>
</dbReference>
<dbReference type="GO" id="GO:0008235">
    <property type="term" value="F:metalloexopeptidase activity"/>
    <property type="evidence" value="ECO:0007669"/>
    <property type="project" value="UniProtKB-ARBA"/>
</dbReference>
<organism evidence="7 8">
    <name type="scientific">Seinonella peptonophila</name>
    <dbReference type="NCBI Taxonomy" id="112248"/>
    <lineage>
        <taxon>Bacteria</taxon>
        <taxon>Bacillati</taxon>
        <taxon>Bacillota</taxon>
        <taxon>Bacilli</taxon>
        <taxon>Bacillales</taxon>
        <taxon>Thermoactinomycetaceae</taxon>
        <taxon>Seinonella</taxon>
    </lineage>
</organism>
<dbReference type="AlphaFoldDB" id="A0A1M4TNQ7"/>
<keyword evidence="7" id="KW-0645">Protease</keyword>
<comment type="similarity">
    <text evidence="2">Belongs to the peptidase M24B family.</text>
</comment>
<dbReference type="Gene3D" id="3.40.350.10">
    <property type="entry name" value="Creatinase/prolidase N-terminal domain"/>
    <property type="match status" value="1"/>
</dbReference>
<evidence type="ECO:0000313" key="8">
    <source>
        <dbReference type="Proteomes" id="UP000184476"/>
    </source>
</evidence>
<keyword evidence="4" id="KW-0378">Hydrolase</keyword>
<dbReference type="InterPro" id="IPR001714">
    <property type="entry name" value="Pept_M24_MAP"/>
</dbReference>
<evidence type="ECO:0000256" key="4">
    <source>
        <dbReference type="ARBA" id="ARBA00022801"/>
    </source>
</evidence>
<dbReference type="InterPro" id="IPR050659">
    <property type="entry name" value="Peptidase_M24B"/>
</dbReference>
<protein>
    <submittedName>
        <fullName evidence="7">Xaa-Pro aminopeptidase</fullName>
    </submittedName>
</protein>
<evidence type="ECO:0000259" key="6">
    <source>
        <dbReference type="Pfam" id="PF01321"/>
    </source>
</evidence>
<reference evidence="7 8" key="1">
    <citation type="submission" date="2016-11" db="EMBL/GenBank/DDBJ databases">
        <authorList>
            <person name="Jaros S."/>
            <person name="Januszkiewicz K."/>
            <person name="Wedrychowicz H."/>
        </authorList>
    </citation>
    <scope>NUCLEOTIDE SEQUENCE [LARGE SCALE GENOMIC DNA]</scope>
    <source>
        <strain evidence="7 8">DSM 44666</strain>
    </source>
</reference>
<feature type="domain" description="Peptidase M24" evidence="5">
    <location>
        <begin position="140"/>
        <end position="342"/>
    </location>
</feature>
<dbReference type="CDD" id="cd01092">
    <property type="entry name" value="APP-like"/>
    <property type="match status" value="1"/>
</dbReference>
<comment type="cofactor">
    <cofactor evidence="1">
        <name>Mn(2+)</name>
        <dbReference type="ChEBI" id="CHEBI:29035"/>
    </cofactor>
</comment>
<dbReference type="STRING" id="112248.SAMN05444392_101557"/>
<dbReference type="FunFam" id="3.90.230.10:FF:000014">
    <property type="entry name" value="Aminopeptidase P family protein"/>
    <property type="match status" value="1"/>
</dbReference>
<dbReference type="GO" id="GO:0004177">
    <property type="term" value="F:aminopeptidase activity"/>
    <property type="evidence" value="ECO:0007669"/>
    <property type="project" value="UniProtKB-KW"/>
</dbReference>
<dbReference type="Pfam" id="PF01321">
    <property type="entry name" value="Creatinase_N"/>
    <property type="match status" value="1"/>
</dbReference>
<feature type="domain" description="Creatinase N-terminal" evidence="6">
    <location>
        <begin position="7"/>
        <end position="132"/>
    </location>
</feature>
<dbReference type="InterPro" id="IPR000587">
    <property type="entry name" value="Creatinase_N"/>
</dbReference>
<dbReference type="GO" id="GO:0046872">
    <property type="term" value="F:metal ion binding"/>
    <property type="evidence" value="ECO:0007669"/>
    <property type="project" value="UniProtKB-KW"/>
</dbReference>
<accession>A0A1M4TNQ7</accession>
<evidence type="ECO:0000256" key="1">
    <source>
        <dbReference type="ARBA" id="ARBA00001936"/>
    </source>
</evidence>
<evidence type="ECO:0000256" key="2">
    <source>
        <dbReference type="ARBA" id="ARBA00008766"/>
    </source>
</evidence>
<evidence type="ECO:0000256" key="3">
    <source>
        <dbReference type="ARBA" id="ARBA00022723"/>
    </source>
</evidence>
<dbReference type="Proteomes" id="UP000184476">
    <property type="component" value="Unassembled WGS sequence"/>
</dbReference>
<dbReference type="PANTHER" id="PTHR46112">
    <property type="entry name" value="AMINOPEPTIDASE"/>
    <property type="match status" value="1"/>
</dbReference>
<name>A0A1M4TNQ7_9BACL</name>
<dbReference type="InterPro" id="IPR001131">
    <property type="entry name" value="Peptidase_M24B_aminopep-P_CS"/>
</dbReference>
<dbReference type="EMBL" id="FQVL01000001">
    <property type="protein sequence ID" value="SHE46025.1"/>
    <property type="molecule type" value="Genomic_DNA"/>
</dbReference>
<dbReference type="SUPFAM" id="SSF55920">
    <property type="entry name" value="Creatinase/aminopeptidase"/>
    <property type="match status" value="1"/>
</dbReference>
<dbReference type="InterPro" id="IPR000994">
    <property type="entry name" value="Pept_M24"/>
</dbReference>
<dbReference type="Pfam" id="PF00557">
    <property type="entry name" value="Peptidase_M24"/>
    <property type="match status" value="1"/>
</dbReference>
<dbReference type="InterPro" id="IPR029149">
    <property type="entry name" value="Creatin/AminoP/Spt16_N"/>
</dbReference>
<evidence type="ECO:0000259" key="5">
    <source>
        <dbReference type="Pfam" id="PF00557"/>
    </source>
</evidence>
<keyword evidence="7" id="KW-0031">Aminopeptidase</keyword>
<dbReference type="SUPFAM" id="SSF53092">
    <property type="entry name" value="Creatinase/prolidase N-terminal domain"/>
    <property type="match status" value="1"/>
</dbReference>
<sequence>MKGLEKRLETLRTQMRERQIEGILITSIPNRTYLSRFTGTAGILLITLSKAFLVTDGRYMTQARQQSPDFQVEMHDGNEFERVAALCQQESVQILSFEEEHLTYAEYRILLHLCHETQLVPIKGFVEELRLIKDDQELQAHQRAMRIVDQVYEQMLEEIRPGNTEQEIAARIEFLMRKMGASGPSFATIVASGHRSSLPHGIASEKIIHHNEMITFDFGCFVDGYVSDLTRTFFLGKPDEKHSEIYGIVLEAQEKTLETMRPGMTGKEVDQIARDVIESYGYGDFFRHGTGHGIGLEIHEAPSLRLTSEEVLRPGMVVTVEPGIYLPNEFGVRIEDDVLITESGAIRLTKATKEFIAI</sequence>
<proteinExistence type="inferred from homology"/>
<evidence type="ECO:0000313" key="7">
    <source>
        <dbReference type="EMBL" id="SHE46025.1"/>
    </source>
</evidence>
<gene>
    <name evidence="7" type="ORF">SAMN05444392_101557</name>
</gene>
<dbReference type="InterPro" id="IPR036005">
    <property type="entry name" value="Creatinase/aminopeptidase-like"/>
</dbReference>
<keyword evidence="3" id="KW-0479">Metal-binding</keyword>
<dbReference type="PRINTS" id="PR00599">
    <property type="entry name" value="MAPEPTIDASE"/>
</dbReference>